<evidence type="ECO:0000313" key="1">
    <source>
        <dbReference type="EMBL" id="CAL4213333.1"/>
    </source>
</evidence>
<protein>
    <submittedName>
        <fullName evidence="1">Uncharacterized protein</fullName>
    </submittedName>
</protein>
<proteinExistence type="predicted"/>
<sequence length="105" mass="11718">MEPCYSRSAVHISPLVDLEYLLATRGNIPGGSVLTDLMERQILFCGKTASPILIFRSSENRQRSIEHVITHMIMVAPLWKATESSLGMWLAHGSVSEQMSNTRSE</sequence>
<comment type="caution">
    <text evidence="1">The sequence shown here is derived from an EMBL/GenBank/DDBJ whole genome shotgun (WGS) entry which is preliminary data.</text>
</comment>
<evidence type="ECO:0000313" key="2">
    <source>
        <dbReference type="Proteomes" id="UP001497623"/>
    </source>
</evidence>
<dbReference type="EMBL" id="CAXKWB010088906">
    <property type="protein sequence ID" value="CAL4213333.1"/>
    <property type="molecule type" value="Genomic_DNA"/>
</dbReference>
<name>A0AAV2SMR0_MEGNR</name>
<accession>A0AAV2SMR0</accession>
<dbReference type="AlphaFoldDB" id="A0AAV2SMR0"/>
<gene>
    <name evidence="1" type="ORF">MNOR_LOCUS38543</name>
</gene>
<organism evidence="1 2">
    <name type="scientific">Meganyctiphanes norvegica</name>
    <name type="common">Northern krill</name>
    <name type="synonym">Thysanopoda norvegica</name>
    <dbReference type="NCBI Taxonomy" id="48144"/>
    <lineage>
        <taxon>Eukaryota</taxon>
        <taxon>Metazoa</taxon>
        <taxon>Ecdysozoa</taxon>
        <taxon>Arthropoda</taxon>
        <taxon>Crustacea</taxon>
        <taxon>Multicrustacea</taxon>
        <taxon>Malacostraca</taxon>
        <taxon>Eumalacostraca</taxon>
        <taxon>Eucarida</taxon>
        <taxon>Euphausiacea</taxon>
        <taxon>Euphausiidae</taxon>
        <taxon>Meganyctiphanes</taxon>
    </lineage>
</organism>
<keyword evidence="2" id="KW-1185">Reference proteome</keyword>
<dbReference type="Proteomes" id="UP001497623">
    <property type="component" value="Unassembled WGS sequence"/>
</dbReference>
<reference evidence="1 2" key="1">
    <citation type="submission" date="2024-05" db="EMBL/GenBank/DDBJ databases">
        <authorList>
            <person name="Wallberg A."/>
        </authorList>
    </citation>
    <scope>NUCLEOTIDE SEQUENCE [LARGE SCALE GENOMIC DNA]</scope>
</reference>